<evidence type="ECO:0000259" key="8">
    <source>
        <dbReference type="Pfam" id="PF16352"/>
    </source>
</evidence>
<keyword evidence="2 4" id="KW-0378">Hydrolase</keyword>
<dbReference type="InterPro" id="IPR032313">
    <property type="entry name" value="DUF4980"/>
</dbReference>
<evidence type="ECO:0000313" key="11">
    <source>
        <dbReference type="Proteomes" id="UP000285864"/>
    </source>
</evidence>
<keyword evidence="11" id="KW-1185">Reference proteome</keyword>
<protein>
    <submittedName>
        <fullName evidence="10">DUF4980 domain-containing protein</fullName>
    </submittedName>
    <submittedName>
        <fullName evidence="9">GH32 C-terminal domain-containing protein</fullName>
    </submittedName>
</protein>
<comment type="caution">
    <text evidence="10">The sequence shown here is derived from an EMBL/GenBank/DDBJ whole genome shotgun (WGS) entry which is preliminary data.</text>
</comment>
<sequence>MKRKIFNLILGQAFLCSMIACQSQKSNLTFENQGDSLTIVRITHPTKYLLLPIQEAASEGKVKLDTGSPADMAMDVRLAVDSIEYYVPFELPQGVEEATVTIGKVPSGAVCWENIQLSDTFNTANTDYYRPIYHHTPLYGWMNDANGLVYKDGEYHLYFQYNPYGSKWGNMHWGHSVSKDLIHWEHLKPAIARDTLGHIFSGSSIVDHNNSAGYGKDAMIAFYTSASDEHGQIQCMAYSNDNGRTYTKYEKNPILTPFDGLKDFRDPKVFWYEPAQKWYMIVSADKEMRFYSSSNLKDWEYLSGFGKGYGVQPNQFECPDFIQLPVDGDKNNMKWVMIVNINPGCMFGGSATEYFVGDFDGKEFKCDTKPEVTKWLDFGKDHYATVCFSNTGDRIIAVPWMSNWQYANATPIRQYRGANALPRELSLYTKDGQIYMAANAVKETEALRKDTRNIDDFAVKGEYKIDEIVPQTDGAYELEMDVTPDKAQVVGFDLLNAKGEKVKVYLDMKEGKLVADRTESGIVDLARHGEMNVHEKETDDHRKTMSVNYKNDFALGTWAPLSLCEGKTYHLNVFVDKCSVEIFVDGGRIAMTNLVFPTQPYNTLRFYAENGEAQISNMKIYKLGL</sequence>
<reference evidence="9" key="3">
    <citation type="submission" date="2021-09" db="EMBL/GenBank/DDBJ databases">
        <authorList>
            <person name="Gilroy R."/>
        </authorList>
    </citation>
    <scope>NUCLEOTIDE SEQUENCE</scope>
    <source>
        <strain evidence="9">CHK165-8395</strain>
    </source>
</reference>
<keyword evidence="5" id="KW-0732">Signal</keyword>
<dbReference type="PANTHER" id="PTHR42800">
    <property type="entry name" value="EXOINULINASE INUD (AFU_ORTHOLOGUE AFUA_5G00480)"/>
    <property type="match status" value="1"/>
</dbReference>
<dbReference type="RefSeq" id="WP_118483626.1">
    <property type="nucleotide sequence ID" value="NZ_CATZZN010000017.1"/>
</dbReference>
<dbReference type="Proteomes" id="UP000718012">
    <property type="component" value="Unassembled WGS sequence"/>
</dbReference>
<feature type="domain" description="Glycosyl hydrolase family 32 C-terminal" evidence="7">
    <location>
        <begin position="443"/>
        <end position="621"/>
    </location>
</feature>
<dbReference type="InterPro" id="IPR013320">
    <property type="entry name" value="ConA-like_dom_sf"/>
</dbReference>
<dbReference type="GO" id="GO:0005737">
    <property type="term" value="C:cytoplasm"/>
    <property type="evidence" value="ECO:0007669"/>
    <property type="project" value="TreeGrafter"/>
</dbReference>
<feature type="signal peptide" evidence="5">
    <location>
        <begin position="1"/>
        <end position="22"/>
    </location>
</feature>
<dbReference type="InterPro" id="IPR001362">
    <property type="entry name" value="Glyco_hydro_32"/>
</dbReference>
<dbReference type="Proteomes" id="UP000285864">
    <property type="component" value="Unassembled WGS sequence"/>
</dbReference>
<dbReference type="EMBL" id="QRUU01000014">
    <property type="protein sequence ID" value="RGR98163.1"/>
    <property type="molecule type" value="Genomic_DNA"/>
</dbReference>
<dbReference type="GO" id="GO:0004575">
    <property type="term" value="F:sucrose alpha-glucosidase activity"/>
    <property type="evidence" value="ECO:0007669"/>
    <property type="project" value="TreeGrafter"/>
</dbReference>
<dbReference type="PANTHER" id="PTHR42800:SF1">
    <property type="entry name" value="EXOINULINASE INUD (AFU_ORTHOLOGUE AFUA_5G00480)"/>
    <property type="match status" value="1"/>
</dbReference>
<dbReference type="PROSITE" id="PS51257">
    <property type="entry name" value="PROKAR_LIPOPROTEIN"/>
    <property type="match status" value="1"/>
</dbReference>
<dbReference type="Pfam" id="PF16352">
    <property type="entry name" value="DUF4980"/>
    <property type="match status" value="1"/>
</dbReference>
<organism evidence="10 11">
    <name type="scientific">Phocaeicola coprocola</name>
    <dbReference type="NCBI Taxonomy" id="310298"/>
    <lineage>
        <taxon>Bacteria</taxon>
        <taxon>Pseudomonadati</taxon>
        <taxon>Bacteroidota</taxon>
        <taxon>Bacteroidia</taxon>
        <taxon>Bacteroidales</taxon>
        <taxon>Bacteroidaceae</taxon>
        <taxon>Phocaeicola</taxon>
    </lineage>
</organism>
<evidence type="ECO:0000256" key="1">
    <source>
        <dbReference type="ARBA" id="ARBA00009902"/>
    </source>
</evidence>
<dbReference type="SMART" id="SM00640">
    <property type="entry name" value="Glyco_32"/>
    <property type="match status" value="1"/>
</dbReference>
<dbReference type="InterPro" id="IPR013148">
    <property type="entry name" value="Glyco_hydro_32_N"/>
</dbReference>
<feature type="domain" description="DUF4980" evidence="8">
    <location>
        <begin position="34"/>
        <end position="133"/>
    </location>
</feature>
<dbReference type="SUPFAM" id="SSF75005">
    <property type="entry name" value="Arabinanase/levansucrase/invertase"/>
    <property type="match status" value="1"/>
</dbReference>
<dbReference type="GO" id="GO:0005987">
    <property type="term" value="P:sucrose catabolic process"/>
    <property type="evidence" value="ECO:0007669"/>
    <property type="project" value="TreeGrafter"/>
</dbReference>
<reference evidence="9" key="2">
    <citation type="journal article" date="2021" name="PeerJ">
        <title>Extensive microbial diversity within the chicken gut microbiome revealed by metagenomics and culture.</title>
        <authorList>
            <person name="Gilroy R."/>
            <person name="Ravi A."/>
            <person name="Getino M."/>
            <person name="Pursley I."/>
            <person name="Horton D.L."/>
            <person name="Alikhan N.F."/>
            <person name="Baker D."/>
            <person name="Gharbi K."/>
            <person name="Hall N."/>
            <person name="Watson M."/>
            <person name="Adriaenssens E.M."/>
            <person name="Foster-Nyarko E."/>
            <person name="Jarju S."/>
            <person name="Secka A."/>
            <person name="Antonio M."/>
            <person name="Oren A."/>
            <person name="Chaudhuri R.R."/>
            <person name="La Ragione R."/>
            <person name="Hildebrand F."/>
            <person name="Pallen M.J."/>
        </authorList>
    </citation>
    <scope>NUCLEOTIDE SEQUENCE</scope>
    <source>
        <strain evidence="9">CHK165-8395</strain>
    </source>
</reference>
<dbReference type="Gene3D" id="2.60.120.560">
    <property type="entry name" value="Exo-inulinase, domain 1"/>
    <property type="match status" value="1"/>
</dbReference>
<evidence type="ECO:0000256" key="2">
    <source>
        <dbReference type="ARBA" id="ARBA00022801"/>
    </source>
</evidence>
<dbReference type="AlphaFoldDB" id="A0A412GTN3"/>
<reference evidence="10 11" key="1">
    <citation type="submission" date="2018-08" db="EMBL/GenBank/DDBJ databases">
        <title>A genome reference for cultivated species of the human gut microbiota.</title>
        <authorList>
            <person name="Zou Y."/>
            <person name="Xue W."/>
            <person name="Luo G."/>
        </authorList>
    </citation>
    <scope>NUCLEOTIDE SEQUENCE [LARGE SCALE GENOMIC DNA]</scope>
    <source>
        <strain evidence="10 11">AF24-2</strain>
    </source>
</reference>
<name>A0A412GTN3_9BACT</name>
<gene>
    <name evidence="10" type="ORF">DWY20_04960</name>
    <name evidence="9" type="ORF">K8U81_05935</name>
</gene>
<evidence type="ECO:0000256" key="4">
    <source>
        <dbReference type="RuleBase" id="RU362110"/>
    </source>
</evidence>
<dbReference type="InterPro" id="IPR023296">
    <property type="entry name" value="Glyco_hydro_beta-prop_sf"/>
</dbReference>
<accession>A0A412GTN3</accession>
<dbReference type="Pfam" id="PF00251">
    <property type="entry name" value="Glyco_hydro_32N"/>
    <property type="match status" value="1"/>
</dbReference>
<proteinExistence type="inferred from homology"/>
<evidence type="ECO:0000313" key="9">
    <source>
        <dbReference type="EMBL" id="HJF07716.1"/>
    </source>
</evidence>
<evidence type="ECO:0000256" key="3">
    <source>
        <dbReference type="ARBA" id="ARBA00023295"/>
    </source>
</evidence>
<comment type="similarity">
    <text evidence="1 4">Belongs to the glycosyl hydrolase 32 family.</text>
</comment>
<keyword evidence="3 4" id="KW-0326">Glycosidase</keyword>
<evidence type="ECO:0000256" key="5">
    <source>
        <dbReference type="SAM" id="SignalP"/>
    </source>
</evidence>
<feature type="domain" description="Glycosyl hydrolase family 32 N-terminal" evidence="6">
    <location>
        <begin position="134"/>
        <end position="436"/>
    </location>
</feature>
<dbReference type="SUPFAM" id="SSF49899">
    <property type="entry name" value="Concanavalin A-like lectins/glucanases"/>
    <property type="match status" value="1"/>
</dbReference>
<evidence type="ECO:0000259" key="7">
    <source>
        <dbReference type="Pfam" id="PF08244"/>
    </source>
</evidence>
<dbReference type="Gene3D" id="2.115.10.20">
    <property type="entry name" value="Glycosyl hydrolase domain, family 43"/>
    <property type="match status" value="1"/>
</dbReference>
<dbReference type="InterPro" id="IPR013189">
    <property type="entry name" value="Glyco_hydro_32_C"/>
</dbReference>
<dbReference type="CDD" id="cd18622">
    <property type="entry name" value="GH32_Inu-like"/>
    <property type="match status" value="1"/>
</dbReference>
<dbReference type="Pfam" id="PF08244">
    <property type="entry name" value="Glyco_hydro_32C"/>
    <property type="match status" value="1"/>
</dbReference>
<dbReference type="EMBL" id="DYXD01000133">
    <property type="protein sequence ID" value="HJF07716.1"/>
    <property type="molecule type" value="Genomic_DNA"/>
</dbReference>
<feature type="chain" id="PRO_5042367778" evidence="5">
    <location>
        <begin position="23"/>
        <end position="625"/>
    </location>
</feature>
<evidence type="ECO:0000313" key="10">
    <source>
        <dbReference type="EMBL" id="RGR98163.1"/>
    </source>
</evidence>
<evidence type="ECO:0000259" key="6">
    <source>
        <dbReference type="Pfam" id="PF00251"/>
    </source>
</evidence>